<dbReference type="CDD" id="cd24098">
    <property type="entry name" value="ASKHA_NBD_TobZ_N"/>
    <property type="match status" value="1"/>
</dbReference>
<gene>
    <name evidence="4" type="ORF">ABC974_07010</name>
</gene>
<dbReference type="PANTHER" id="PTHR34847:SF1">
    <property type="entry name" value="NODULATION PROTEIN U"/>
    <property type="match status" value="1"/>
</dbReference>
<evidence type="ECO:0000259" key="3">
    <source>
        <dbReference type="Pfam" id="PF16861"/>
    </source>
</evidence>
<evidence type="ECO:0000256" key="1">
    <source>
        <dbReference type="ARBA" id="ARBA00006129"/>
    </source>
</evidence>
<feature type="domain" description="Carbamoyltransferase C-terminal" evidence="3">
    <location>
        <begin position="403"/>
        <end position="574"/>
    </location>
</feature>
<dbReference type="InterPro" id="IPR031730">
    <property type="entry name" value="Carbam_trans_C"/>
</dbReference>
<dbReference type="InterPro" id="IPR051338">
    <property type="entry name" value="NodU/CmcH_Carbamoyltrnsfr"/>
</dbReference>
<proteinExistence type="inferred from homology"/>
<evidence type="ECO:0000259" key="2">
    <source>
        <dbReference type="Pfam" id="PF02543"/>
    </source>
</evidence>
<dbReference type="InterPro" id="IPR003696">
    <property type="entry name" value="Carbtransf_dom"/>
</dbReference>
<dbReference type="PANTHER" id="PTHR34847">
    <property type="entry name" value="NODULATION PROTEIN U"/>
    <property type="match status" value="1"/>
</dbReference>
<dbReference type="Gene3D" id="3.30.420.40">
    <property type="match status" value="2"/>
</dbReference>
<dbReference type="Pfam" id="PF02543">
    <property type="entry name" value="Carbam_trans_N"/>
    <property type="match status" value="1"/>
</dbReference>
<dbReference type="SUPFAM" id="SSF53067">
    <property type="entry name" value="Actin-like ATPase domain"/>
    <property type="match status" value="1"/>
</dbReference>
<accession>A0ABU9Y0N7</accession>
<dbReference type="Gene3D" id="3.90.870.20">
    <property type="entry name" value="Carbamoyltransferase, C-terminal domain"/>
    <property type="match status" value="1"/>
</dbReference>
<evidence type="ECO:0000313" key="4">
    <source>
        <dbReference type="EMBL" id="MEN2789366.1"/>
    </source>
</evidence>
<dbReference type="InterPro" id="IPR038152">
    <property type="entry name" value="Carbam_trans_C_sf"/>
</dbReference>
<reference evidence="4 5" key="1">
    <citation type="submission" date="2024-05" db="EMBL/GenBank/DDBJ databases">
        <authorList>
            <person name="Liu Q."/>
            <person name="Xin Y.-H."/>
        </authorList>
    </citation>
    <scope>NUCLEOTIDE SEQUENCE [LARGE SCALE GENOMIC DNA]</scope>
    <source>
        <strain evidence="4 5">CGMCC 1.10181</strain>
    </source>
</reference>
<protein>
    <submittedName>
        <fullName evidence="4">Carbamoyltransferase N-terminal domain-containing protein</fullName>
    </submittedName>
</protein>
<dbReference type="InterPro" id="IPR043129">
    <property type="entry name" value="ATPase_NBD"/>
</dbReference>
<dbReference type="Pfam" id="PF16861">
    <property type="entry name" value="Carbam_trans_C"/>
    <property type="match status" value="1"/>
</dbReference>
<keyword evidence="5" id="KW-1185">Reference proteome</keyword>
<comment type="similarity">
    <text evidence="1">Belongs to the NodU/CmcH family.</text>
</comment>
<feature type="domain" description="Carbamoyltransferase" evidence="2">
    <location>
        <begin position="2"/>
        <end position="350"/>
    </location>
</feature>
<name>A0ABU9Y0N7_9SPHN</name>
<comment type="caution">
    <text evidence="4">The sequence shown here is derived from an EMBL/GenBank/DDBJ whole genome shotgun (WGS) entry which is preliminary data.</text>
</comment>
<dbReference type="Proteomes" id="UP001419910">
    <property type="component" value="Unassembled WGS sequence"/>
</dbReference>
<evidence type="ECO:0000313" key="5">
    <source>
        <dbReference type="Proteomes" id="UP001419910"/>
    </source>
</evidence>
<dbReference type="EMBL" id="JBDIME010000004">
    <property type="protein sequence ID" value="MEN2789366.1"/>
    <property type="molecule type" value="Genomic_DNA"/>
</dbReference>
<sequence>MKILGISAHYHDAAAALLIDGLPVAAVQEERLSRRKNDAAFPLAAIEWCLGHAGIEPDDLDAVIFYEKPTLKFDRILTSTLRSFPDSWRAFPKAMKNALGEKLWVRGIISSQLGVPGNKVHFCEHHQSHAAAAFLTAPTRHAAILTADGVGEWATLTVGEGVKHADGRVEIRLLRELRFPHSLGLFYSAFTAYLGFAVNEGEYKVMGLAAYGVPNRLDEVRRVIRRTGDGAFALDLSFFDFHSQVETSFSKRFVELFGPARRPEDPIEFGTGEGRRFADIAASAQYVLEEILLDIARSLQRETGLDDLCLGGGVALNGVANARMLGESGFRRIFVPSAPGDAGCALGAALHADRIQFGRPHREMPDHPFWGPAADPAMLLRLAEEDEYRAEQFDDARLFDILAEDLARGRVVGWMEGALEFGPRALGHRSILAAPHDAAMRDRLNREIKYREEFRPFAPIVPAEHADRFFLLPPGGARLARFMSGVFPVRREWHERLAAVTHVDGTARVQVVDDVMAPRLSALLEAYGRRTGVPVLLNTSFNLAGEPIVNTVAEGYSTFRRSGIDQLVVGNARLGKRHHAQEPRLEDVA</sequence>
<dbReference type="RefSeq" id="WP_343887333.1">
    <property type="nucleotide sequence ID" value="NZ_BAAAEH010000002.1"/>
</dbReference>
<organism evidence="4 5">
    <name type="scientific">Sphingomonas oligophenolica</name>
    <dbReference type="NCBI Taxonomy" id="301154"/>
    <lineage>
        <taxon>Bacteria</taxon>
        <taxon>Pseudomonadati</taxon>
        <taxon>Pseudomonadota</taxon>
        <taxon>Alphaproteobacteria</taxon>
        <taxon>Sphingomonadales</taxon>
        <taxon>Sphingomonadaceae</taxon>
        <taxon>Sphingomonas</taxon>
    </lineage>
</organism>